<evidence type="ECO:0000313" key="1">
    <source>
        <dbReference type="EMBL" id="MDR7271876.1"/>
    </source>
</evidence>
<keyword evidence="1" id="KW-0489">Methyltransferase</keyword>
<organism evidence="1 2">
    <name type="scientific">Roseateles saccharophilus</name>
    <name type="common">Pseudomonas saccharophila</name>
    <dbReference type="NCBI Taxonomy" id="304"/>
    <lineage>
        <taxon>Bacteria</taxon>
        <taxon>Pseudomonadati</taxon>
        <taxon>Pseudomonadota</taxon>
        <taxon>Betaproteobacteria</taxon>
        <taxon>Burkholderiales</taxon>
        <taxon>Sphaerotilaceae</taxon>
        <taxon>Roseateles</taxon>
    </lineage>
</organism>
<keyword evidence="2" id="KW-1185">Reference proteome</keyword>
<gene>
    <name evidence="1" type="ORF">J2X20_004544</name>
</gene>
<comment type="caution">
    <text evidence="1">The sequence shown here is derived from an EMBL/GenBank/DDBJ whole genome shotgun (WGS) entry which is preliminary data.</text>
</comment>
<dbReference type="InterPro" id="IPR029063">
    <property type="entry name" value="SAM-dependent_MTases_sf"/>
</dbReference>
<dbReference type="GO" id="GO:0032259">
    <property type="term" value="P:methylation"/>
    <property type="evidence" value="ECO:0007669"/>
    <property type="project" value="UniProtKB-KW"/>
</dbReference>
<reference evidence="1 2" key="1">
    <citation type="submission" date="2023-07" db="EMBL/GenBank/DDBJ databases">
        <title>Sorghum-associated microbial communities from plants grown in Nebraska, USA.</title>
        <authorList>
            <person name="Schachtman D."/>
        </authorList>
    </citation>
    <scope>NUCLEOTIDE SEQUENCE [LARGE SCALE GENOMIC DNA]</scope>
    <source>
        <strain evidence="1 2">BE314</strain>
    </source>
</reference>
<dbReference type="RefSeq" id="WP_310269876.1">
    <property type="nucleotide sequence ID" value="NZ_JAVDXU010000003.1"/>
</dbReference>
<evidence type="ECO:0000313" key="2">
    <source>
        <dbReference type="Proteomes" id="UP001180453"/>
    </source>
</evidence>
<dbReference type="EMBL" id="JAVDXU010000003">
    <property type="protein sequence ID" value="MDR7271876.1"/>
    <property type="molecule type" value="Genomic_DNA"/>
</dbReference>
<accession>A0ABU1YSQ6</accession>
<dbReference type="GO" id="GO:0008168">
    <property type="term" value="F:methyltransferase activity"/>
    <property type="evidence" value="ECO:0007669"/>
    <property type="project" value="UniProtKB-KW"/>
</dbReference>
<protein>
    <submittedName>
        <fullName evidence="1">SAM-dependent methyltransferase</fullName>
    </submittedName>
</protein>
<dbReference type="CDD" id="cd02440">
    <property type="entry name" value="AdoMet_MTases"/>
    <property type="match status" value="1"/>
</dbReference>
<dbReference type="Pfam" id="PF13489">
    <property type="entry name" value="Methyltransf_23"/>
    <property type="match status" value="1"/>
</dbReference>
<name>A0ABU1YSQ6_ROSSA</name>
<dbReference type="Gene3D" id="3.40.50.150">
    <property type="entry name" value="Vaccinia Virus protein VP39"/>
    <property type="match status" value="1"/>
</dbReference>
<sequence>MTNTLDAHVEAYSGKNLYDFDNEILLNWYPQRIALHSAGARSLLELGLGHGFSTDNFSRLFDRHLVLEGSGAVIENFQRRFPACRAEVVETYFENFDTDERFDVIVMGFILEHVDDPRLIIERYKHLLAPGGRMFIAVPNAAVMNRRLGHLAGLLPDMEALSENDLLLGHKRYYTVETLSADVEQVGCQVDRLEGIYLKPLTTRQMVSLNLSPDLIQSLCRLGVDYPELSCGILAEISAGKAAA</sequence>
<proteinExistence type="predicted"/>
<dbReference type="PANTHER" id="PTHR43861">
    <property type="entry name" value="TRANS-ACONITATE 2-METHYLTRANSFERASE-RELATED"/>
    <property type="match status" value="1"/>
</dbReference>
<dbReference type="Proteomes" id="UP001180453">
    <property type="component" value="Unassembled WGS sequence"/>
</dbReference>
<dbReference type="SUPFAM" id="SSF53335">
    <property type="entry name" value="S-adenosyl-L-methionine-dependent methyltransferases"/>
    <property type="match status" value="1"/>
</dbReference>
<keyword evidence="1" id="KW-0808">Transferase</keyword>